<gene>
    <name evidence="1" type="ORF">IAA63_03135</name>
</gene>
<organism evidence="1 2">
    <name type="scientific">Candidatus Pullilachnospira stercoravium</name>
    <dbReference type="NCBI Taxonomy" id="2840913"/>
    <lineage>
        <taxon>Bacteria</taxon>
        <taxon>Bacillati</taxon>
        <taxon>Bacillota</taxon>
        <taxon>Clostridia</taxon>
        <taxon>Lachnospirales</taxon>
        <taxon>Lachnospiraceae</taxon>
        <taxon>Lachnospiraceae incertae sedis</taxon>
        <taxon>Candidatus Pullilachnospira</taxon>
    </lineage>
</organism>
<evidence type="ECO:0000313" key="1">
    <source>
        <dbReference type="EMBL" id="HIV12120.1"/>
    </source>
</evidence>
<dbReference type="AlphaFoldDB" id="A0A9D1NSR8"/>
<comment type="caution">
    <text evidence="1">The sequence shown here is derived from an EMBL/GenBank/DDBJ whole genome shotgun (WGS) entry which is preliminary data.</text>
</comment>
<sequence length="139" mass="15628">VEHGEYAPETFMDEISGMIMELVNNYEIVKGAKVLMPGTTVIGTCPHCGAEVIERQKGWFCSNRECRFILWKDNAYFKKIGKRLTAQMAERLVRDGRIRVKDCKSQKTGKTYNASVLLSTEADGRPKFQLEFESGGGGK</sequence>
<evidence type="ECO:0000313" key="2">
    <source>
        <dbReference type="Proteomes" id="UP000886723"/>
    </source>
</evidence>
<dbReference type="Proteomes" id="UP000886723">
    <property type="component" value="Unassembled WGS sequence"/>
</dbReference>
<name>A0A9D1NSR8_9FIRM</name>
<reference evidence="1" key="2">
    <citation type="journal article" date="2021" name="PeerJ">
        <title>Extensive microbial diversity within the chicken gut microbiome revealed by metagenomics and culture.</title>
        <authorList>
            <person name="Gilroy R."/>
            <person name="Ravi A."/>
            <person name="Getino M."/>
            <person name="Pursley I."/>
            <person name="Horton D.L."/>
            <person name="Alikhan N.F."/>
            <person name="Baker D."/>
            <person name="Gharbi K."/>
            <person name="Hall N."/>
            <person name="Watson M."/>
            <person name="Adriaenssens E.M."/>
            <person name="Foster-Nyarko E."/>
            <person name="Jarju S."/>
            <person name="Secka A."/>
            <person name="Antonio M."/>
            <person name="Oren A."/>
            <person name="Chaudhuri R.R."/>
            <person name="La Ragione R."/>
            <person name="Hildebrand F."/>
            <person name="Pallen M.J."/>
        </authorList>
    </citation>
    <scope>NUCLEOTIDE SEQUENCE</scope>
    <source>
        <strain evidence="1">ChiBcec2-4451</strain>
    </source>
</reference>
<feature type="non-terminal residue" evidence="1">
    <location>
        <position position="1"/>
    </location>
</feature>
<proteinExistence type="predicted"/>
<dbReference type="EMBL" id="DVON01000064">
    <property type="protein sequence ID" value="HIV12120.1"/>
    <property type="molecule type" value="Genomic_DNA"/>
</dbReference>
<reference evidence="1" key="1">
    <citation type="submission" date="2020-10" db="EMBL/GenBank/DDBJ databases">
        <authorList>
            <person name="Gilroy R."/>
        </authorList>
    </citation>
    <scope>NUCLEOTIDE SEQUENCE</scope>
    <source>
        <strain evidence="1">ChiBcec2-4451</strain>
    </source>
</reference>
<protein>
    <submittedName>
        <fullName evidence="1">DNA topoisomerase III</fullName>
    </submittedName>
</protein>
<accession>A0A9D1NSR8</accession>